<feature type="transmembrane region" description="Helical" evidence="9">
    <location>
        <begin position="240"/>
        <end position="261"/>
    </location>
</feature>
<protein>
    <submittedName>
        <fullName evidence="10">GPI transamidase subunit PIG-U family protein</fullName>
    </submittedName>
</protein>
<keyword evidence="4" id="KW-0337">GPI-anchor biosynthesis</keyword>
<comment type="subcellular location">
    <subcellularLocation>
        <location evidence="1">Endoplasmic reticulum membrane</location>
        <topology evidence="1">Multi-pass membrane protein</topology>
    </subcellularLocation>
</comment>
<proteinExistence type="inferred from homology"/>
<evidence type="ECO:0000256" key="3">
    <source>
        <dbReference type="ARBA" id="ARBA00010026"/>
    </source>
</evidence>
<dbReference type="Proteomes" id="UP000590412">
    <property type="component" value="Unassembled WGS sequence"/>
</dbReference>
<dbReference type="InterPro" id="IPR009600">
    <property type="entry name" value="PIG-U"/>
</dbReference>
<feature type="transmembrane region" description="Helical" evidence="9">
    <location>
        <begin position="69"/>
        <end position="87"/>
    </location>
</feature>
<evidence type="ECO:0000313" key="11">
    <source>
        <dbReference type="Proteomes" id="UP000590412"/>
    </source>
</evidence>
<organism evidence="10 11">
    <name type="scientific">Candida parapsilosis</name>
    <name type="common">Yeast</name>
    <dbReference type="NCBI Taxonomy" id="5480"/>
    <lineage>
        <taxon>Eukaryota</taxon>
        <taxon>Fungi</taxon>
        <taxon>Dikarya</taxon>
        <taxon>Ascomycota</taxon>
        <taxon>Saccharomycotina</taxon>
        <taxon>Pichiomycetes</taxon>
        <taxon>Debaryomycetaceae</taxon>
        <taxon>Candida/Lodderomyces clade</taxon>
        <taxon>Candida</taxon>
    </lineage>
</organism>
<comment type="pathway">
    <text evidence="2">Glycolipid biosynthesis; glycosylphosphatidylinositol-anchor biosynthesis.</text>
</comment>
<dbReference type="PANTHER" id="PTHR13121:SF0">
    <property type="entry name" value="PHOSPHATIDYLINOSITOL GLYCAN ANCHOR BIOSYNTHESIS CLASS U PROTEIN"/>
    <property type="match status" value="1"/>
</dbReference>
<evidence type="ECO:0000256" key="9">
    <source>
        <dbReference type="SAM" id="Phobius"/>
    </source>
</evidence>
<feature type="transmembrane region" description="Helical" evidence="9">
    <location>
        <begin position="208"/>
        <end position="228"/>
    </location>
</feature>
<gene>
    <name evidence="10" type="ORF">FOB60_004205</name>
</gene>
<evidence type="ECO:0000256" key="5">
    <source>
        <dbReference type="ARBA" id="ARBA00022692"/>
    </source>
</evidence>
<evidence type="ECO:0000256" key="6">
    <source>
        <dbReference type="ARBA" id="ARBA00022824"/>
    </source>
</evidence>
<keyword evidence="8 9" id="KW-0472">Membrane</keyword>
<evidence type="ECO:0000256" key="4">
    <source>
        <dbReference type="ARBA" id="ARBA00022502"/>
    </source>
</evidence>
<dbReference type="GO" id="GO:0006506">
    <property type="term" value="P:GPI anchor biosynthetic process"/>
    <property type="evidence" value="ECO:0007669"/>
    <property type="project" value="UniProtKB-KW"/>
</dbReference>
<dbReference type="OrthoDB" id="549017at2759"/>
<comment type="similarity">
    <text evidence="3">Belongs to the PIGU family.</text>
</comment>
<dbReference type="GO" id="GO:0042765">
    <property type="term" value="C:GPI-anchor transamidase complex"/>
    <property type="evidence" value="ECO:0007669"/>
    <property type="project" value="EnsemblFungi"/>
</dbReference>
<name>A0A8X7NJ70_CANPA</name>
<feature type="transmembrane region" description="Helical" evidence="9">
    <location>
        <begin position="169"/>
        <end position="188"/>
    </location>
</feature>
<evidence type="ECO:0000313" key="10">
    <source>
        <dbReference type="EMBL" id="KAF6048821.1"/>
    </source>
</evidence>
<comment type="caution">
    <text evidence="10">The sequence shown here is derived from an EMBL/GenBank/DDBJ whole genome shotgun (WGS) entry which is preliminary data.</text>
</comment>
<dbReference type="GO" id="GO:0016255">
    <property type="term" value="P:attachment of GPI anchor to protein"/>
    <property type="evidence" value="ECO:0007669"/>
    <property type="project" value="EnsemblFungi"/>
</dbReference>
<feature type="transmembrane region" description="Helical" evidence="9">
    <location>
        <begin position="267"/>
        <end position="288"/>
    </location>
</feature>
<feature type="transmembrane region" description="Helical" evidence="9">
    <location>
        <begin position="134"/>
        <end position="157"/>
    </location>
</feature>
<reference evidence="10" key="1">
    <citation type="submission" date="2020-03" db="EMBL/GenBank/DDBJ databases">
        <title>FDA dAtabase for Regulatory Grade micrObial Sequences (FDA-ARGOS): Supporting development and validation of Infectious Disease Dx tests.</title>
        <authorList>
            <person name="Campos J."/>
            <person name="Goldberg B."/>
            <person name="Tallon L."/>
            <person name="Sadzewicz L."/>
            <person name="Vavikolanu K."/>
            <person name="Mehta A."/>
            <person name="Aluvathingal J."/>
            <person name="Nadendla S."/>
            <person name="Nandy P."/>
            <person name="Geyer C."/>
            <person name="Yan Y."/>
            <person name="Sichtig H."/>
        </authorList>
    </citation>
    <scope>NUCLEOTIDE SEQUENCE [LARGE SCALE GENOMIC DNA]</scope>
    <source>
        <strain evidence="10">FDAARGOS_652</strain>
    </source>
</reference>
<dbReference type="AlphaFoldDB" id="A0A8X7NJ70"/>
<keyword evidence="7 9" id="KW-1133">Transmembrane helix</keyword>
<evidence type="ECO:0000256" key="1">
    <source>
        <dbReference type="ARBA" id="ARBA00004477"/>
    </source>
</evidence>
<keyword evidence="6" id="KW-0256">Endoplasmic reticulum</keyword>
<keyword evidence="5 9" id="KW-0812">Transmembrane</keyword>
<feature type="transmembrane region" description="Helical" evidence="9">
    <location>
        <begin position="377"/>
        <end position="399"/>
    </location>
</feature>
<evidence type="ECO:0000256" key="8">
    <source>
        <dbReference type="ARBA" id="ARBA00023136"/>
    </source>
</evidence>
<evidence type="ECO:0000256" key="2">
    <source>
        <dbReference type="ARBA" id="ARBA00004687"/>
    </source>
</evidence>
<dbReference type="Pfam" id="PF06728">
    <property type="entry name" value="PIG-U"/>
    <property type="match status" value="1"/>
</dbReference>
<dbReference type="EMBL" id="JABWAB010000006">
    <property type="protein sequence ID" value="KAF6048821.1"/>
    <property type="molecule type" value="Genomic_DNA"/>
</dbReference>
<dbReference type="PANTHER" id="PTHR13121">
    <property type="entry name" value="GPI TRANSAMIDASE COMPONENT PIG-U"/>
    <property type="match status" value="1"/>
</dbReference>
<feature type="transmembrane region" description="Helical" evidence="9">
    <location>
        <begin position="322"/>
        <end position="340"/>
    </location>
</feature>
<evidence type="ECO:0000256" key="7">
    <source>
        <dbReference type="ARBA" id="ARBA00022989"/>
    </source>
</evidence>
<accession>A0A8X7NJ70</accession>
<feature type="transmembrane region" description="Helical" evidence="9">
    <location>
        <begin position="347"/>
        <end position="371"/>
    </location>
</feature>
<sequence>MGKLLQVFIIGGLIRFLLPTFIPSITTTLSSTVELNTPITSFKSLLEAIYFWNHDIDLYDGGVNHHPPLLVIMASWISFLPPSYVWFNLAYTVMDLSIAWKIVQLNKWYNNSRSKIVGSQITGFNNDLVACFYLFNPLIILTNLSHSTVVFTWYFIVESLTQIVQKRNIVRSMIAFAVATYLSFNALYLFPSVLGLALKTFSTTTTKLLRASLAVYFGSLLLLGLASFAFTSSWKFVDNCYLAVIYFKKITPNVGLWWYLFTEMFEFFTPFYLGMFNLYSFSFILPIAMRLFESNATPELGDSFLAVLLSLLWISFTKPYPTIGDLGFALSILPIFKGTVLPYCKLIYVSSLTLVTSLILSPIFYYCWIVLGNGNANFFYSINLIWGGVHILILMDLLWAKLIVDYGVENDICKKELEQLSLAQI</sequence>